<dbReference type="Pfam" id="PF16605">
    <property type="entry name" value="LSM_int_assoc"/>
    <property type="match status" value="1"/>
</dbReference>
<evidence type="ECO:0000256" key="6">
    <source>
        <dbReference type="PROSITE-ProRule" id="PRU00176"/>
    </source>
</evidence>
<dbReference type="GeneID" id="136800523"/>
<dbReference type="Gene3D" id="3.30.70.330">
    <property type="match status" value="2"/>
</dbReference>
<feature type="compositionally biased region" description="Polar residues" evidence="7">
    <location>
        <begin position="968"/>
        <end position="990"/>
    </location>
</feature>
<feature type="region of interest" description="Disordered" evidence="7">
    <location>
        <begin position="1202"/>
        <end position="1294"/>
    </location>
</feature>
<feature type="region of interest" description="Disordered" evidence="7">
    <location>
        <begin position="853"/>
        <end position="947"/>
    </location>
</feature>
<dbReference type="Pfam" id="PF00076">
    <property type="entry name" value="RRM_1"/>
    <property type="match status" value="2"/>
</dbReference>
<dbReference type="Proteomes" id="UP000594262">
    <property type="component" value="Unplaced"/>
</dbReference>
<dbReference type="InterPro" id="IPR012677">
    <property type="entry name" value="Nucleotide-bd_a/b_plait_sf"/>
</dbReference>
<evidence type="ECO:0000313" key="9">
    <source>
        <dbReference type="EnsemblMetazoa" id="CLYHEMP016814.1"/>
    </source>
</evidence>
<dbReference type="InterPro" id="IPR059164">
    <property type="entry name" value="HAT_PRP39_C"/>
</dbReference>
<feature type="compositionally biased region" description="Low complexity" evidence="7">
    <location>
        <begin position="1217"/>
        <end position="1228"/>
    </location>
</feature>
<keyword evidence="6" id="KW-0694">RNA-binding</keyword>
<proteinExistence type="predicted"/>
<feature type="compositionally biased region" description="Basic residues" evidence="7">
    <location>
        <begin position="868"/>
        <end position="884"/>
    </location>
</feature>
<dbReference type="Pfam" id="PF05843">
    <property type="entry name" value="Suf"/>
    <property type="match status" value="1"/>
</dbReference>
<keyword evidence="10" id="KW-1185">Reference proteome</keyword>
<dbReference type="PANTHER" id="PTHR17204:SF25">
    <property type="entry name" value="RRM DOMAIN-CONTAINING PROTEIN"/>
    <property type="match status" value="1"/>
</dbReference>
<dbReference type="RefSeq" id="XP_066913286.1">
    <property type="nucleotide sequence ID" value="XM_067057185.1"/>
</dbReference>
<evidence type="ECO:0000256" key="2">
    <source>
        <dbReference type="ARBA" id="ARBA00022664"/>
    </source>
</evidence>
<dbReference type="Pfam" id="PF23241">
    <property type="entry name" value="HAT_PRP39_C"/>
    <property type="match status" value="1"/>
</dbReference>
<dbReference type="InterPro" id="IPR008847">
    <property type="entry name" value="Suf"/>
</dbReference>
<dbReference type="Gene3D" id="1.25.40.10">
    <property type="entry name" value="Tetratricopeptide repeat domain"/>
    <property type="match status" value="2"/>
</dbReference>
<evidence type="ECO:0000256" key="5">
    <source>
        <dbReference type="ARBA" id="ARBA00023242"/>
    </source>
</evidence>
<feature type="domain" description="RRM" evidence="8">
    <location>
        <begin position="1038"/>
        <end position="1114"/>
    </location>
</feature>
<protein>
    <recommendedName>
        <fullName evidence="8">RRM domain-containing protein</fullName>
    </recommendedName>
</protein>
<dbReference type="PANTHER" id="PTHR17204">
    <property type="entry name" value="PRE-MRNA PROCESSING PROTEIN PRP39-RELATED"/>
    <property type="match status" value="1"/>
</dbReference>
<reference evidence="9" key="1">
    <citation type="submission" date="2021-01" db="UniProtKB">
        <authorList>
            <consortium name="EnsemblMetazoa"/>
        </authorList>
    </citation>
    <scope>IDENTIFICATION</scope>
</reference>
<keyword evidence="2" id="KW-0507">mRNA processing</keyword>
<evidence type="ECO:0000313" key="10">
    <source>
        <dbReference type="Proteomes" id="UP000594262"/>
    </source>
</evidence>
<evidence type="ECO:0000256" key="1">
    <source>
        <dbReference type="ARBA" id="ARBA00004123"/>
    </source>
</evidence>
<dbReference type="SMART" id="SM00386">
    <property type="entry name" value="HAT"/>
    <property type="match status" value="8"/>
</dbReference>
<keyword evidence="3" id="KW-0677">Repeat</keyword>
<name>A0A7M5X2L5_9CNID</name>
<keyword evidence="4" id="KW-0508">mRNA splicing</keyword>
<dbReference type="InterPro" id="IPR029309">
    <property type="entry name" value="CaRF"/>
</dbReference>
<accession>A0A7M5X2L5</accession>
<dbReference type="CDD" id="cd12391">
    <property type="entry name" value="RRM1_SART3"/>
    <property type="match status" value="1"/>
</dbReference>
<evidence type="ECO:0000256" key="3">
    <source>
        <dbReference type="ARBA" id="ARBA00022737"/>
    </source>
</evidence>
<evidence type="ECO:0000256" key="7">
    <source>
        <dbReference type="SAM" id="MobiDB-lite"/>
    </source>
</evidence>
<dbReference type="InterPro" id="IPR003107">
    <property type="entry name" value="HAT"/>
</dbReference>
<dbReference type="GO" id="GO:0003723">
    <property type="term" value="F:RNA binding"/>
    <property type="evidence" value="ECO:0007669"/>
    <property type="project" value="UniProtKB-UniRule"/>
</dbReference>
<dbReference type="InterPro" id="IPR011990">
    <property type="entry name" value="TPR-like_helical_dom_sf"/>
</dbReference>
<sequence length="1294" mass="148927">MDLSKLVGQQLLKISQSSETGQHIIEFAEPSDLNQQIVEIDAGKLETSTVDIGSGKMLEVIKMEATPGHENLILEQEPSTSGIQQASGVIDPAQNVVLMATQEASQVIPNVQEQEMLPIVDEQQPILKFDSYADFKRTLTEYESQTITKFILRNQSKGFQKQVCIHEILENEDKSNDLPLIRWEFCAAKDFLPIPFMGIPYISIGKQVFQCHQGKDYNVNKKQQYELRKEIMNQATRYQIKSRNKGPTKKLNCPVLFAVRKMYLFPEFPVENDSKRNRGSVANKIRAKLLKIKKETCTCHISTDENDLQSNQQHIPGKLQFLTKLPGTSFHNHDVSKAANFMKIQLKKLGSKGVEMMSYKKPSEANPYQYDKHIELITALRSTGDLEQLRNAREAMSNVYPLSEELWLEWFQDELPLAVIPELKEYLLTRFELAVKDYASTKVWHEYCQFAMNNIESPTDIDRARNVFERAITAAGLHITEGASIWDGYREFEIAILDSYQQLQDSGDTVGMDAKVEAQIERIATIFKRQISVPLIGMENVFSIYEDWSPEPISDQTKRAYEKASQKLTLCMEHEEKLHNATEGKLELYKSYIAFEIKSGDPTRIQCIFERAIKDNCLQHDLWISYTNYLDYKLKIPVVCVPVHERAIRNCPWVCQLWVNYLRAMERNNEDYSKVKDVFDRSLKGGFPNAEDYLKVWIAMCDYHRRSITDWTIEDEKVDELRKTFENGITYMNHYFGLEGDKYCTLMREWAFIEAKYLQNVKRSQELWDTVMKKHARDSSMWLEYVQFLMLFTDTLAIRKVFQRCVQITLDSPEPICEEFIRFERRFGSLYEVDDAQQKVDVQLKKLKERREKEALKDLSTQKPSHDNKKKQNKKHEEKKKKKRPSTDKKPPSSNKSTPSSFQGKESLKRSIHQTFSNEDNHQQPNVKKSKNDYEKPIASSTNNPVPQETVVAMETIQTAPQPPHAYQTESILQSSTQTIGEPTSTQPSTDIPRDEQQPAKHLGMGGIMNRLQEMATAPTATDVADKKDEQDKVDNERSVFLSNLLFSVDDQAIRQMFNHCGDINTVRIITNRAGKSKGFAYLEFKDKESVSKALVLDRTNLNGRPVFVSNCVDKKENPTKFKFPTTIDKHTLYVSNIAFEVTEDQLRDEFQQIGNLKQVRLVTNRSGKFKGYAYVEYENETDAKSAILKFDQYMFHGRPMNVAISNPPARKNPELQQQKQQEQQHQKSATKTFEGPRGKAKTQISLVPRAVQKSTTSQQQPSSSGESEKDGRGSTTTNVAKSNADFRQFLLKK</sequence>
<dbReference type="SUPFAM" id="SSF48452">
    <property type="entry name" value="TPR-like"/>
    <property type="match status" value="1"/>
</dbReference>
<dbReference type="GO" id="GO:0006397">
    <property type="term" value="P:mRNA processing"/>
    <property type="evidence" value="ECO:0007669"/>
    <property type="project" value="UniProtKB-KW"/>
</dbReference>
<dbReference type="SUPFAM" id="SSF54928">
    <property type="entry name" value="RNA-binding domain, RBD"/>
    <property type="match status" value="2"/>
</dbReference>
<feature type="domain" description="RRM" evidence="8">
    <location>
        <begin position="1131"/>
        <end position="1208"/>
    </location>
</feature>
<comment type="subcellular location">
    <subcellularLocation>
        <location evidence="1">Nucleus</location>
    </subcellularLocation>
</comment>
<dbReference type="EnsemblMetazoa" id="CLYHEMT016814.1">
    <property type="protein sequence ID" value="CLYHEMP016814.1"/>
    <property type="gene ID" value="CLYHEMG016814"/>
</dbReference>
<keyword evidence="5" id="KW-0539">Nucleus</keyword>
<evidence type="ECO:0000259" key="8">
    <source>
        <dbReference type="PROSITE" id="PS50102"/>
    </source>
</evidence>
<organism evidence="9 10">
    <name type="scientific">Clytia hemisphaerica</name>
    <dbReference type="NCBI Taxonomy" id="252671"/>
    <lineage>
        <taxon>Eukaryota</taxon>
        <taxon>Metazoa</taxon>
        <taxon>Cnidaria</taxon>
        <taxon>Hydrozoa</taxon>
        <taxon>Hydroidolina</taxon>
        <taxon>Leptothecata</taxon>
        <taxon>Obeliida</taxon>
        <taxon>Clytiidae</taxon>
        <taxon>Clytia</taxon>
    </lineage>
</organism>
<dbReference type="SMART" id="SM00360">
    <property type="entry name" value="RRM"/>
    <property type="match status" value="2"/>
</dbReference>
<dbReference type="GO" id="GO:0008380">
    <property type="term" value="P:RNA splicing"/>
    <property type="evidence" value="ECO:0007669"/>
    <property type="project" value="UniProtKB-KW"/>
</dbReference>
<evidence type="ECO:0000256" key="4">
    <source>
        <dbReference type="ARBA" id="ARBA00023187"/>
    </source>
</evidence>
<dbReference type="InterPro" id="IPR034217">
    <property type="entry name" value="SART3_RRM1"/>
</dbReference>
<dbReference type="InterPro" id="IPR035979">
    <property type="entry name" value="RBD_domain_sf"/>
</dbReference>
<feature type="compositionally biased region" description="Low complexity" evidence="7">
    <location>
        <begin position="892"/>
        <end position="901"/>
    </location>
</feature>
<dbReference type="InterPro" id="IPR000504">
    <property type="entry name" value="RRM_dom"/>
</dbReference>
<dbReference type="GO" id="GO:0005634">
    <property type="term" value="C:nucleus"/>
    <property type="evidence" value="ECO:0007669"/>
    <property type="project" value="UniProtKB-SubCell"/>
</dbReference>
<dbReference type="PROSITE" id="PS50102">
    <property type="entry name" value="RRM"/>
    <property type="match status" value="2"/>
</dbReference>
<feature type="compositionally biased region" description="Polar residues" evidence="7">
    <location>
        <begin position="913"/>
        <end position="927"/>
    </location>
</feature>
<feature type="compositionally biased region" description="Low complexity" evidence="7">
    <location>
        <begin position="1253"/>
        <end position="1266"/>
    </location>
</feature>
<dbReference type="GO" id="GO:0003700">
    <property type="term" value="F:DNA-binding transcription factor activity"/>
    <property type="evidence" value="ECO:0007669"/>
    <property type="project" value="InterPro"/>
</dbReference>
<dbReference type="Pfam" id="PF15299">
    <property type="entry name" value="ALS2CR8"/>
    <property type="match status" value="1"/>
</dbReference>
<dbReference type="OrthoDB" id="5975315at2759"/>
<feature type="region of interest" description="Disordered" evidence="7">
    <location>
        <begin position="961"/>
        <end position="1002"/>
    </location>
</feature>